<name>A0A834WD77_9FABA</name>
<evidence type="ECO:0000313" key="3">
    <source>
        <dbReference type="Proteomes" id="UP000634136"/>
    </source>
</evidence>
<sequence length="131" mass="15170">MRKFGVDLPIDYTKLNFEHLFEKFDIVFDVVGEKKVKNQLIRSHLPIEFGGKVRKPYTISMQREKLTEEEHQKFLEVLKLYGRGWGQIEEHSSVVDMVLPGMLSGLDLMRIDGITVGCMNVNISRKSKKKS</sequence>
<dbReference type="AlphaFoldDB" id="A0A834WD77"/>
<organism evidence="2 3">
    <name type="scientific">Senna tora</name>
    <dbReference type="NCBI Taxonomy" id="362788"/>
    <lineage>
        <taxon>Eukaryota</taxon>
        <taxon>Viridiplantae</taxon>
        <taxon>Streptophyta</taxon>
        <taxon>Embryophyta</taxon>
        <taxon>Tracheophyta</taxon>
        <taxon>Spermatophyta</taxon>
        <taxon>Magnoliopsida</taxon>
        <taxon>eudicotyledons</taxon>
        <taxon>Gunneridae</taxon>
        <taxon>Pentapetalae</taxon>
        <taxon>rosids</taxon>
        <taxon>fabids</taxon>
        <taxon>Fabales</taxon>
        <taxon>Fabaceae</taxon>
        <taxon>Caesalpinioideae</taxon>
        <taxon>Cassia clade</taxon>
        <taxon>Senna</taxon>
    </lineage>
</organism>
<comment type="caution">
    <text evidence="2">The sequence shown here is derived from an EMBL/GenBank/DDBJ whole genome shotgun (WGS) entry which is preliminary data.</text>
</comment>
<accession>A0A834WD77</accession>
<dbReference type="Proteomes" id="UP000634136">
    <property type="component" value="Unassembled WGS sequence"/>
</dbReference>
<keyword evidence="3" id="KW-1185">Reference proteome</keyword>
<keyword evidence="1" id="KW-0539">Nucleus</keyword>
<evidence type="ECO:0000313" key="2">
    <source>
        <dbReference type="EMBL" id="KAF7814911.1"/>
    </source>
</evidence>
<dbReference type="PANTHER" id="PTHR12802:SF175">
    <property type="entry name" value="PROTEIN REVEILLE 2"/>
    <property type="match status" value="1"/>
</dbReference>
<reference evidence="2" key="1">
    <citation type="submission" date="2020-09" db="EMBL/GenBank/DDBJ databases">
        <title>Genome-Enabled Discovery of Anthraquinone Biosynthesis in Senna tora.</title>
        <authorList>
            <person name="Kang S.-H."/>
            <person name="Pandey R.P."/>
            <person name="Lee C.-M."/>
            <person name="Sim J.-S."/>
            <person name="Jeong J.-T."/>
            <person name="Choi B.-S."/>
            <person name="Jung M."/>
            <person name="Ginzburg D."/>
            <person name="Zhao K."/>
            <person name="Won S.Y."/>
            <person name="Oh T.-J."/>
            <person name="Yu Y."/>
            <person name="Kim N.-H."/>
            <person name="Lee O.R."/>
            <person name="Lee T.-H."/>
            <person name="Bashyal P."/>
            <person name="Kim T.-S."/>
            <person name="Lee W.-H."/>
            <person name="Kawkins C."/>
            <person name="Kim C.-K."/>
            <person name="Kim J.S."/>
            <person name="Ahn B.O."/>
            <person name="Rhee S.Y."/>
            <person name="Sohng J.K."/>
        </authorList>
    </citation>
    <scope>NUCLEOTIDE SEQUENCE</scope>
    <source>
        <tissue evidence="2">Leaf</tissue>
    </source>
</reference>
<dbReference type="PANTHER" id="PTHR12802">
    <property type="entry name" value="SWI/SNF COMPLEX-RELATED"/>
    <property type="match status" value="1"/>
</dbReference>
<dbReference type="EMBL" id="JAAIUW010000009">
    <property type="protein sequence ID" value="KAF7814911.1"/>
    <property type="molecule type" value="Genomic_DNA"/>
</dbReference>
<gene>
    <name evidence="2" type="ORF">G2W53_028880</name>
</gene>
<protein>
    <submittedName>
        <fullName evidence="2">Protein REVEILLE 7-like isoform X1</fullName>
    </submittedName>
</protein>
<evidence type="ECO:0000256" key="1">
    <source>
        <dbReference type="ARBA" id="ARBA00023242"/>
    </source>
</evidence>
<proteinExistence type="predicted"/>
<dbReference type="OrthoDB" id="1729967at2759"/>